<organism evidence="1 2">
    <name type="scientific">Phytophthora fragariaefolia</name>
    <dbReference type="NCBI Taxonomy" id="1490495"/>
    <lineage>
        <taxon>Eukaryota</taxon>
        <taxon>Sar</taxon>
        <taxon>Stramenopiles</taxon>
        <taxon>Oomycota</taxon>
        <taxon>Peronosporomycetes</taxon>
        <taxon>Peronosporales</taxon>
        <taxon>Peronosporaceae</taxon>
        <taxon>Phytophthora</taxon>
    </lineage>
</organism>
<reference evidence="1" key="1">
    <citation type="submission" date="2023-04" db="EMBL/GenBank/DDBJ databases">
        <title>Phytophthora fragariaefolia NBRC 109709.</title>
        <authorList>
            <person name="Ichikawa N."/>
            <person name="Sato H."/>
            <person name="Tonouchi N."/>
        </authorList>
    </citation>
    <scope>NUCLEOTIDE SEQUENCE</scope>
    <source>
        <strain evidence="1">NBRC 109709</strain>
    </source>
</reference>
<evidence type="ECO:0000313" key="1">
    <source>
        <dbReference type="EMBL" id="GMF17767.1"/>
    </source>
</evidence>
<keyword evidence="2" id="KW-1185">Reference proteome</keyword>
<name>A0A9W6TRI3_9STRA</name>
<dbReference type="Proteomes" id="UP001165121">
    <property type="component" value="Unassembled WGS sequence"/>
</dbReference>
<protein>
    <submittedName>
        <fullName evidence="1">Unnamed protein product</fullName>
    </submittedName>
</protein>
<dbReference type="EMBL" id="BSXT01000109">
    <property type="protein sequence ID" value="GMF17767.1"/>
    <property type="molecule type" value="Genomic_DNA"/>
</dbReference>
<dbReference type="AlphaFoldDB" id="A0A9W6TRI3"/>
<gene>
    <name evidence="1" type="ORF">Pfra01_000133600</name>
</gene>
<dbReference type="OrthoDB" id="4062651at2759"/>
<accession>A0A9W6TRI3</accession>
<sequence length="137" mass="14252">MTVGSGRWSTYKSKKKLSIAVEVALAVPYLHSFSLPTTTVFHGNRSPRNVFVDSECNVSPAALVIITQWHCYWVSPFPIDISTAPQAAAAAAEGLLGAGGWVALGAIGFAGCACCKPPRGLADSQPDISGTAFGQNA</sequence>
<evidence type="ECO:0000313" key="2">
    <source>
        <dbReference type="Proteomes" id="UP001165121"/>
    </source>
</evidence>
<proteinExistence type="predicted"/>
<comment type="caution">
    <text evidence="1">The sequence shown here is derived from an EMBL/GenBank/DDBJ whole genome shotgun (WGS) entry which is preliminary data.</text>
</comment>